<feature type="transmembrane region" description="Helical" evidence="1">
    <location>
        <begin position="47"/>
        <end position="67"/>
    </location>
</feature>
<feature type="transmembrane region" description="Helical" evidence="1">
    <location>
        <begin position="12"/>
        <end position="35"/>
    </location>
</feature>
<proteinExistence type="predicted"/>
<comment type="caution">
    <text evidence="2">The sequence shown here is derived from an EMBL/GenBank/DDBJ whole genome shotgun (WGS) entry which is preliminary data.</text>
</comment>
<dbReference type="InterPro" id="IPR029058">
    <property type="entry name" value="AB_hydrolase_fold"/>
</dbReference>
<dbReference type="Proteomes" id="UP000295604">
    <property type="component" value="Unassembled WGS sequence"/>
</dbReference>
<keyword evidence="3" id="KW-1185">Reference proteome</keyword>
<evidence type="ECO:0008006" key="4">
    <source>
        <dbReference type="Google" id="ProtNLM"/>
    </source>
</evidence>
<feature type="transmembrane region" description="Helical" evidence="1">
    <location>
        <begin position="186"/>
        <end position="205"/>
    </location>
</feature>
<evidence type="ECO:0000313" key="3">
    <source>
        <dbReference type="Proteomes" id="UP000295604"/>
    </source>
</evidence>
<sequence length="594" mass="66918">MIVQKTWPQYLAIRLLIILMKDLGILGLLYFYGVFALFGVPAIVHPFSIVVEVVGGVEILFYLVFFLPYRWFLQTWRPYKPPPMSRSQRAQLFHKALGLVPDGEEFVRKWMLNAHLDDVRRENLKDWLLWGLFEMESSPTREVDNELEGYVDDAEEKFGFKLKPGRGSAEALRLSFDPVIIRHRSLFYYLMIGFLDNLMAFYLLTQGYRYYRQPLSTFFKVFPLRFVNLLPFERSAAEGMSYWYRPHKSKTQRPIVFIHGLGVGLIPYMFWLRTIPKDVGILAVELLPISTRITAWPLHSTPELGEMITKCVAQQRSLQPAPGGTAGGEGRGDWDDFVLIGNSYGTLLVPQLLRRADFAPRVAACVLIDPVSLLLHLPDVAYNFTRRRPTPARRGRTGHGNEWEIWWASATDAGTAHALARRLCWRESLLWRETLTPGARCVEAGYYASGSPSEMAVFGNGVQPGMRSTVVLGGDDCVTAPAAVASYVSSGGVSWSRDDVARWRDCEWSGKEELELMYLAGRDHGQGIMVPFPHEPIARVVESYCRRDDGFVAFGDKYIGGPEAQQGGVYGSGVSADVAGAAGQGREEVEMKHL</sequence>
<evidence type="ECO:0000256" key="1">
    <source>
        <dbReference type="SAM" id="Phobius"/>
    </source>
</evidence>
<evidence type="ECO:0000313" key="2">
    <source>
        <dbReference type="EMBL" id="TEA09996.1"/>
    </source>
</evidence>
<keyword evidence="1" id="KW-0472">Membrane</keyword>
<keyword evidence="1" id="KW-1133">Transmembrane helix</keyword>
<dbReference type="AlphaFoldDB" id="A0A4R8T0Z8"/>
<organism evidence="2 3">
    <name type="scientific">Colletotrichum sidae</name>
    <dbReference type="NCBI Taxonomy" id="1347389"/>
    <lineage>
        <taxon>Eukaryota</taxon>
        <taxon>Fungi</taxon>
        <taxon>Dikarya</taxon>
        <taxon>Ascomycota</taxon>
        <taxon>Pezizomycotina</taxon>
        <taxon>Sordariomycetes</taxon>
        <taxon>Hypocreomycetidae</taxon>
        <taxon>Glomerellales</taxon>
        <taxon>Glomerellaceae</taxon>
        <taxon>Colletotrichum</taxon>
        <taxon>Colletotrichum orbiculare species complex</taxon>
    </lineage>
</organism>
<dbReference type="Gene3D" id="3.40.50.1820">
    <property type="entry name" value="alpha/beta hydrolase"/>
    <property type="match status" value="1"/>
</dbReference>
<reference evidence="2 3" key="1">
    <citation type="submission" date="2018-11" db="EMBL/GenBank/DDBJ databases">
        <title>Genome sequence and assembly of Colletotrichum sidae.</title>
        <authorList>
            <person name="Gan P."/>
            <person name="Shirasu K."/>
        </authorList>
    </citation>
    <scope>NUCLEOTIDE SEQUENCE [LARGE SCALE GENOMIC DNA]</scope>
    <source>
        <strain evidence="2 3">CBS 518.97</strain>
    </source>
</reference>
<dbReference type="SUPFAM" id="SSF53474">
    <property type="entry name" value="alpha/beta-Hydrolases"/>
    <property type="match status" value="1"/>
</dbReference>
<keyword evidence="1" id="KW-0812">Transmembrane</keyword>
<dbReference type="PANTHER" id="PTHR37471:SF1">
    <property type="entry name" value="AB HYDROLASE-1 DOMAIN-CONTAINING PROTEIN"/>
    <property type="match status" value="1"/>
</dbReference>
<protein>
    <recommendedName>
        <fullName evidence="4">AB hydrolase-1 domain-containing protein</fullName>
    </recommendedName>
</protein>
<name>A0A4R8T0Z8_9PEZI</name>
<dbReference type="EMBL" id="QAPF01000758">
    <property type="protein sequence ID" value="TEA09996.1"/>
    <property type="molecule type" value="Genomic_DNA"/>
</dbReference>
<accession>A0A4R8T0Z8</accession>
<gene>
    <name evidence="2" type="ORF">C8034_v010087</name>
</gene>
<dbReference type="PANTHER" id="PTHR37471">
    <property type="entry name" value="UNNAMED PRODUCT"/>
    <property type="match status" value="1"/>
</dbReference>